<evidence type="ECO:0000313" key="4">
    <source>
        <dbReference type="EMBL" id="OYD56598.1"/>
    </source>
</evidence>
<keyword evidence="1" id="KW-0808">Transferase</keyword>
<dbReference type="Gene3D" id="3.40.630.30">
    <property type="match status" value="1"/>
</dbReference>
<proteinExistence type="predicted"/>
<dbReference type="PROSITE" id="PS51186">
    <property type="entry name" value="GNAT"/>
    <property type="match status" value="1"/>
</dbReference>
<keyword evidence="5" id="KW-1185">Reference proteome</keyword>
<dbReference type="PANTHER" id="PTHR43420">
    <property type="entry name" value="ACETYLTRANSFERASE"/>
    <property type="match status" value="1"/>
</dbReference>
<dbReference type="InterPro" id="IPR000182">
    <property type="entry name" value="GNAT_dom"/>
</dbReference>
<accession>A0A235F5V1</accession>
<dbReference type="GO" id="GO:0016747">
    <property type="term" value="F:acyltransferase activity, transferring groups other than amino-acyl groups"/>
    <property type="evidence" value="ECO:0007669"/>
    <property type="project" value="InterPro"/>
</dbReference>
<organism evidence="4 5">
    <name type="scientific">Fictibacillus aquaticus</name>
    <dbReference type="NCBI Taxonomy" id="2021314"/>
    <lineage>
        <taxon>Bacteria</taxon>
        <taxon>Bacillati</taxon>
        <taxon>Bacillota</taxon>
        <taxon>Bacilli</taxon>
        <taxon>Bacillales</taxon>
        <taxon>Fictibacillaceae</taxon>
        <taxon>Fictibacillus</taxon>
    </lineage>
</organism>
<protein>
    <recommendedName>
        <fullName evidence="3">N-acetyltransferase domain-containing protein</fullName>
    </recommendedName>
</protein>
<dbReference type="RefSeq" id="WP_094253614.1">
    <property type="nucleotide sequence ID" value="NZ_JBHLXL010000002.1"/>
</dbReference>
<evidence type="ECO:0000259" key="3">
    <source>
        <dbReference type="PROSITE" id="PS51186"/>
    </source>
</evidence>
<dbReference type="SUPFAM" id="SSF55729">
    <property type="entry name" value="Acyl-CoA N-acyltransferases (Nat)"/>
    <property type="match status" value="1"/>
</dbReference>
<gene>
    <name evidence="4" type="ORF">CGZ90_16430</name>
</gene>
<sequence length="289" mass="33916">MAELTFIKDYRNQSEMRESFIQLAQQVFGIDFTSWHEHGYWTEKYIPYSYSDGEKIIANVSVNLINLVVRGKTKRAIQIGTVMTHPEYRGRGLSRKLMEIVLKDFEGAYDIMYLFANRTVLDFYPKFGFHVVEETQYTTKYASSKPGRTRKLSPEDDLSFIYEFAKNRVPVSMTLGTVNTEELLMFYCLAAFPDDIYYLEDEEAIVIYQTTPENEVHIFEIVSQKKMDLHRILDAICTKQTRDVIFHFTVDQQEGMEKQKFHGSEVMFVRMENEMELPTEFKHPITSQA</sequence>
<evidence type="ECO:0000256" key="2">
    <source>
        <dbReference type="ARBA" id="ARBA00023315"/>
    </source>
</evidence>
<dbReference type="AlphaFoldDB" id="A0A235F5V1"/>
<dbReference type="Pfam" id="PF13527">
    <property type="entry name" value="Acetyltransf_9"/>
    <property type="match status" value="1"/>
</dbReference>
<keyword evidence="2" id="KW-0012">Acyltransferase</keyword>
<evidence type="ECO:0000313" key="5">
    <source>
        <dbReference type="Proteomes" id="UP000215059"/>
    </source>
</evidence>
<dbReference type="PANTHER" id="PTHR43420:SF31">
    <property type="entry name" value="ACETYLTRANSFERASE"/>
    <property type="match status" value="1"/>
</dbReference>
<dbReference type="EMBL" id="NOII01000011">
    <property type="protein sequence ID" value="OYD56598.1"/>
    <property type="molecule type" value="Genomic_DNA"/>
</dbReference>
<dbReference type="InterPro" id="IPR016181">
    <property type="entry name" value="Acyl_CoA_acyltransferase"/>
</dbReference>
<dbReference type="OrthoDB" id="9804948at2"/>
<dbReference type="CDD" id="cd04301">
    <property type="entry name" value="NAT_SF"/>
    <property type="match status" value="1"/>
</dbReference>
<evidence type="ECO:0000256" key="1">
    <source>
        <dbReference type="ARBA" id="ARBA00022679"/>
    </source>
</evidence>
<feature type="domain" description="N-acetyltransferase" evidence="3">
    <location>
        <begin position="8"/>
        <end position="148"/>
    </location>
</feature>
<reference evidence="4 5" key="1">
    <citation type="submission" date="2017-07" db="EMBL/GenBank/DDBJ databases">
        <title>Fictibacillus sp. nov. GDSW-R2A3 Genome sequencing and assembly.</title>
        <authorList>
            <person name="Mayilraj S."/>
        </authorList>
    </citation>
    <scope>NUCLEOTIDE SEQUENCE [LARGE SCALE GENOMIC DNA]</scope>
    <source>
        <strain evidence="4 5">GDSW-R2A3</strain>
    </source>
</reference>
<dbReference type="InterPro" id="IPR050680">
    <property type="entry name" value="YpeA/RimI_acetyltransf"/>
</dbReference>
<name>A0A235F5V1_9BACL</name>
<comment type="caution">
    <text evidence="4">The sequence shown here is derived from an EMBL/GenBank/DDBJ whole genome shotgun (WGS) entry which is preliminary data.</text>
</comment>
<dbReference type="Proteomes" id="UP000215059">
    <property type="component" value="Unassembled WGS sequence"/>
</dbReference>